<protein>
    <submittedName>
        <fullName evidence="2">Nuclear transport factor 2 family protein</fullName>
    </submittedName>
</protein>
<name>A0AAP8SMN8_9GAMM</name>
<dbReference type="SUPFAM" id="SSF54427">
    <property type="entry name" value="NTF2-like"/>
    <property type="match status" value="1"/>
</dbReference>
<comment type="caution">
    <text evidence="2">The sequence shown here is derived from an EMBL/GenBank/DDBJ whole genome shotgun (WGS) entry which is preliminary data.</text>
</comment>
<evidence type="ECO:0000313" key="3">
    <source>
        <dbReference type="Proteomes" id="UP000235162"/>
    </source>
</evidence>
<dbReference type="RefSeq" id="WP_084198480.1">
    <property type="nucleotide sequence ID" value="NZ_BMYL01000003.1"/>
</dbReference>
<dbReference type="AlphaFoldDB" id="A0AAP8SMN8"/>
<reference evidence="2 3" key="1">
    <citation type="submission" date="2018-01" db="EMBL/GenBank/DDBJ databases">
        <title>The draft genome sequence of Halioglobus japonicus S1-36.</title>
        <authorList>
            <person name="Du Z.-J."/>
            <person name="Shi M.-J."/>
        </authorList>
    </citation>
    <scope>NUCLEOTIDE SEQUENCE [LARGE SCALE GENOMIC DNA]</scope>
    <source>
        <strain evidence="2 3">S1-36</strain>
    </source>
</reference>
<accession>A0AAP8SMN8</accession>
<dbReference type="Proteomes" id="UP000235162">
    <property type="component" value="Unassembled WGS sequence"/>
</dbReference>
<dbReference type="InterPro" id="IPR037401">
    <property type="entry name" value="SnoaL-like"/>
</dbReference>
<proteinExistence type="predicted"/>
<evidence type="ECO:0000259" key="1">
    <source>
        <dbReference type="Pfam" id="PF12680"/>
    </source>
</evidence>
<organism evidence="2 3">
    <name type="scientific">Halioglobus japonicus</name>
    <dbReference type="NCBI Taxonomy" id="930805"/>
    <lineage>
        <taxon>Bacteria</taxon>
        <taxon>Pseudomonadati</taxon>
        <taxon>Pseudomonadota</taxon>
        <taxon>Gammaproteobacteria</taxon>
        <taxon>Cellvibrionales</taxon>
        <taxon>Halieaceae</taxon>
        <taxon>Halioglobus</taxon>
    </lineage>
</organism>
<keyword evidence="3" id="KW-1185">Reference proteome</keyword>
<dbReference type="Pfam" id="PF12680">
    <property type="entry name" value="SnoaL_2"/>
    <property type="match status" value="1"/>
</dbReference>
<evidence type="ECO:0000313" key="2">
    <source>
        <dbReference type="EMBL" id="PLW85724.1"/>
    </source>
</evidence>
<gene>
    <name evidence="2" type="ORF">C0029_14065</name>
</gene>
<dbReference type="InterPro" id="IPR032710">
    <property type="entry name" value="NTF2-like_dom_sf"/>
</dbReference>
<dbReference type="EMBL" id="PKUR01000003">
    <property type="protein sequence ID" value="PLW85724.1"/>
    <property type="molecule type" value="Genomic_DNA"/>
</dbReference>
<sequence>MTEKQQVEREALETYHRFVAQRDRIDEGEAGWETLADFFTEDAVYLDPAWGRQEGRETIRNFFVASMAGLTGYGWSTPERWTMTEGHRLVSHWDQVLGEKPDGSQWIVPGLSILYYAGDGLFCYSHDYLNMTYIGETLKAMAWRPPAEFNMPPAKPDWHTHLPPAWRHLPDVFAADGSAV</sequence>
<dbReference type="Gene3D" id="3.10.450.50">
    <property type="match status" value="1"/>
</dbReference>
<dbReference type="KEGG" id="hja:BST95_05515"/>
<feature type="domain" description="SnoaL-like" evidence="1">
    <location>
        <begin position="31"/>
        <end position="116"/>
    </location>
</feature>